<dbReference type="PANTHER" id="PTHR31157:SF1">
    <property type="entry name" value="SCP DOMAIN-CONTAINING PROTEIN"/>
    <property type="match status" value="1"/>
</dbReference>
<sequence length="184" mass="20262">MLSSASAAELKPPTNSLSNETYADCALNQKARELAELIITDSEQQRSELYCNALLSEVAQKKAEEMAAAGKVSHYGSGGSPNLRLIKAGYPLNLPAEAIGENHVEAILGGYSEPQDVIDKFRNSYSHRVHLFAEDPFFLEQNEIGIGYATEWNSPHVEYWVVYIAKGNRVSIDDEPSKSEEDSP</sequence>
<comment type="caution">
    <text evidence="1">The sequence shown here is derived from an EMBL/GenBank/DDBJ whole genome shotgun (WGS) entry which is preliminary data.</text>
</comment>
<dbReference type="PANTHER" id="PTHR31157">
    <property type="entry name" value="SCP DOMAIN-CONTAINING PROTEIN"/>
    <property type="match status" value="1"/>
</dbReference>
<evidence type="ECO:0000313" key="2">
    <source>
        <dbReference type="Proteomes" id="UP000247689"/>
    </source>
</evidence>
<name>A0A318D3R3_9GAMM</name>
<evidence type="ECO:0000313" key="1">
    <source>
        <dbReference type="EMBL" id="PXF62458.1"/>
    </source>
</evidence>
<protein>
    <submittedName>
        <fullName evidence="1">CAP domain-containing protein</fullName>
    </submittedName>
</protein>
<accession>A0A318D3R3</accession>
<dbReference type="AlphaFoldDB" id="A0A318D3R3"/>
<keyword evidence="2" id="KW-1185">Reference proteome</keyword>
<dbReference type="InterPro" id="IPR035940">
    <property type="entry name" value="CAP_sf"/>
</dbReference>
<dbReference type="Gene3D" id="3.40.33.10">
    <property type="entry name" value="CAP"/>
    <property type="match status" value="1"/>
</dbReference>
<dbReference type="CDD" id="cd05379">
    <property type="entry name" value="CAP_bacterial"/>
    <property type="match status" value="1"/>
</dbReference>
<proteinExistence type="predicted"/>
<organism evidence="1 2">
    <name type="scientific">Kangiella spongicola</name>
    <dbReference type="NCBI Taxonomy" id="796379"/>
    <lineage>
        <taxon>Bacteria</taxon>
        <taxon>Pseudomonadati</taxon>
        <taxon>Pseudomonadota</taxon>
        <taxon>Gammaproteobacteria</taxon>
        <taxon>Kangiellales</taxon>
        <taxon>Kangiellaceae</taxon>
        <taxon>Kangiella</taxon>
    </lineage>
</organism>
<dbReference type="Proteomes" id="UP000247689">
    <property type="component" value="Unassembled WGS sequence"/>
</dbReference>
<dbReference type="SUPFAM" id="SSF55797">
    <property type="entry name" value="PR-1-like"/>
    <property type="match status" value="1"/>
</dbReference>
<gene>
    <name evidence="1" type="ORF">DL796_11465</name>
</gene>
<dbReference type="OrthoDB" id="6335153at2"/>
<dbReference type="EMBL" id="QICH01000004">
    <property type="protein sequence ID" value="PXF62458.1"/>
    <property type="molecule type" value="Genomic_DNA"/>
</dbReference>
<reference evidence="1 2" key="1">
    <citation type="submission" date="2018-05" db="EMBL/GenBank/DDBJ databases">
        <title>Kangiella spongicola genome sequence.</title>
        <authorList>
            <person name="Maclea K.S."/>
            <person name="Goen A.E."/>
            <person name="Kelley C."/>
            <person name="Underriner A."/>
            <person name="Silverwood T."/>
            <person name="Trachtenberg A.M."/>
        </authorList>
    </citation>
    <scope>NUCLEOTIDE SEQUENCE [LARGE SCALE GENOMIC DNA]</scope>
    <source>
        <strain evidence="1 2">ATCC BAA-2076</strain>
    </source>
</reference>